<protein>
    <submittedName>
        <fullName evidence="1">Uncharacterized protein</fullName>
    </submittedName>
</protein>
<gene>
    <name evidence="1" type="ORF">PL75_01865</name>
</gene>
<sequence>MMVCIGCGMTVWLGRNYLGRLVIFRSRLNNGNKLFHGFSGRLKSTGFLKQECTLGRILGTAKYQ</sequence>
<proteinExistence type="predicted"/>
<evidence type="ECO:0000313" key="2">
    <source>
        <dbReference type="Proteomes" id="UP000036027"/>
    </source>
</evidence>
<comment type="caution">
    <text evidence="1">The sequence shown here is derived from an EMBL/GenBank/DDBJ whole genome shotgun (WGS) entry which is preliminary data.</text>
</comment>
<dbReference type="PATRIC" id="fig|1470200.3.peg.1173"/>
<evidence type="ECO:0000313" key="1">
    <source>
        <dbReference type="EMBL" id="KLT73713.1"/>
    </source>
</evidence>
<organism evidence="1 2">
    <name type="scientific">Neisseria arctica</name>
    <dbReference type="NCBI Taxonomy" id="1470200"/>
    <lineage>
        <taxon>Bacteria</taxon>
        <taxon>Pseudomonadati</taxon>
        <taxon>Pseudomonadota</taxon>
        <taxon>Betaproteobacteria</taxon>
        <taxon>Neisseriales</taxon>
        <taxon>Neisseriaceae</taxon>
        <taxon>Neisseria</taxon>
    </lineage>
</organism>
<dbReference type="STRING" id="1470200.PL75_01865"/>
<name>A0A0J1C5S8_9NEIS</name>
<dbReference type="Proteomes" id="UP000036027">
    <property type="component" value="Unassembled WGS sequence"/>
</dbReference>
<reference evidence="1 2" key="1">
    <citation type="submission" date="2014-11" db="EMBL/GenBank/DDBJ databases">
        <title>Genome of a novel goose pathogen.</title>
        <authorList>
            <person name="Hansen C.M."/>
            <person name="Hueffer K."/>
            <person name="Choi S.C."/>
        </authorList>
    </citation>
    <scope>NUCLEOTIDE SEQUENCE [LARGE SCALE GENOMIC DNA]</scope>
    <source>
        <strain evidence="1 2">KH1503</strain>
    </source>
</reference>
<keyword evidence="2" id="KW-1185">Reference proteome</keyword>
<dbReference type="AlphaFoldDB" id="A0A0J1C5S8"/>
<accession>A0A0J1C5S8</accession>
<dbReference type="EMBL" id="JTDO01000002">
    <property type="protein sequence ID" value="KLT73713.1"/>
    <property type="molecule type" value="Genomic_DNA"/>
</dbReference>